<dbReference type="InterPro" id="IPR002142">
    <property type="entry name" value="Peptidase_S49"/>
</dbReference>
<dbReference type="RefSeq" id="WP_080919699.1">
    <property type="nucleotide sequence ID" value="NZ_MDET01000014.1"/>
</dbReference>
<protein>
    <recommendedName>
        <fullName evidence="5">Peptidase S49 domain-containing protein</fullName>
    </recommendedName>
</protein>
<dbReference type="AlphaFoldDB" id="A0A1V8RQV6"/>
<dbReference type="Proteomes" id="UP000191905">
    <property type="component" value="Unassembled WGS sequence"/>
</dbReference>
<gene>
    <name evidence="6" type="ORF">BFN67_17615</name>
</gene>
<dbReference type="SUPFAM" id="SSF52096">
    <property type="entry name" value="ClpP/crotonase"/>
    <property type="match status" value="1"/>
</dbReference>
<keyword evidence="7" id="KW-1185">Reference proteome</keyword>
<dbReference type="Pfam" id="PF01343">
    <property type="entry name" value="Peptidase_S49"/>
    <property type="match status" value="1"/>
</dbReference>
<comment type="caution">
    <text evidence="6">The sequence shown here is derived from an EMBL/GenBank/DDBJ whole genome shotgun (WGS) entry which is preliminary data.</text>
</comment>
<reference evidence="6 7" key="1">
    <citation type="journal article" date="2016" name="Int. J. Syst. Evol. Microbiol.">
        <title>Pseudaminobacter manganicus sp. nov., isolated from sludge of a manganese mine.</title>
        <authorList>
            <person name="Li J."/>
            <person name="Huang J."/>
            <person name="Liao S."/>
            <person name="Wang G."/>
        </authorList>
    </citation>
    <scope>NUCLEOTIDE SEQUENCE [LARGE SCALE GENOMIC DNA]</scope>
    <source>
        <strain evidence="6 7">JH-7</strain>
    </source>
</reference>
<dbReference type="GO" id="GO:0006508">
    <property type="term" value="P:proteolysis"/>
    <property type="evidence" value="ECO:0007669"/>
    <property type="project" value="UniProtKB-KW"/>
</dbReference>
<dbReference type="PANTHER" id="PTHR33209">
    <property type="entry name" value="PROTEASE 4"/>
    <property type="match status" value="1"/>
</dbReference>
<dbReference type="PANTHER" id="PTHR33209:SF1">
    <property type="entry name" value="PEPTIDASE S49 DOMAIN-CONTAINING PROTEIN"/>
    <property type="match status" value="1"/>
</dbReference>
<dbReference type="GO" id="GO:0008236">
    <property type="term" value="F:serine-type peptidase activity"/>
    <property type="evidence" value="ECO:0007669"/>
    <property type="project" value="UniProtKB-KW"/>
</dbReference>
<dbReference type="CDD" id="cd07022">
    <property type="entry name" value="S49_Sppa_36K_type"/>
    <property type="match status" value="1"/>
</dbReference>
<proteinExistence type="inferred from homology"/>
<organism evidence="6 7">
    <name type="scientific">Manganibacter manganicus</name>
    <dbReference type="NCBI Taxonomy" id="1873176"/>
    <lineage>
        <taxon>Bacteria</taxon>
        <taxon>Pseudomonadati</taxon>
        <taxon>Pseudomonadota</taxon>
        <taxon>Alphaproteobacteria</taxon>
        <taxon>Hyphomicrobiales</taxon>
        <taxon>Phyllobacteriaceae</taxon>
        <taxon>Manganibacter</taxon>
    </lineage>
</organism>
<feature type="domain" description="Peptidase S49" evidence="5">
    <location>
        <begin position="133"/>
        <end position="274"/>
    </location>
</feature>
<dbReference type="OrthoDB" id="266140at2"/>
<evidence type="ECO:0000313" key="6">
    <source>
        <dbReference type="EMBL" id="OQM75590.1"/>
    </source>
</evidence>
<evidence type="ECO:0000256" key="1">
    <source>
        <dbReference type="ARBA" id="ARBA00008683"/>
    </source>
</evidence>
<evidence type="ECO:0000259" key="5">
    <source>
        <dbReference type="Pfam" id="PF01343"/>
    </source>
</evidence>
<dbReference type="InterPro" id="IPR029045">
    <property type="entry name" value="ClpP/crotonase-like_dom_sf"/>
</dbReference>
<evidence type="ECO:0000256" key="2">
    <source>
        <dbReference type="ARBA" id="ARBA00022670"/>
    </source>
</evidence>
<dbReference type="Gene3D" id="3.90.226.10">
    <property type="entry name" value="2-enoyl-CoA Hydratase, Chain A, domain 1"/>
    <property type="match status" value="1"/>
</dbReference>
<sequence>MNPILARFQDQPALIDEGWARQLESHLVKASVLLDTAEKAGDSDDFWRDGMSWARPYVVKNGILHVPVKGVLLNDFPYAFGDWATGYEYIFQAVKRGVDDSNVKGIALVVNSGGGMVAGNFDLVDRLYALRGTKPIRGFATEHAYSAAYNIIAASEHVTVARTGGVGSIGVVVTQFEYSKLLDDAGVKVNIIRSKPDKMEGNPYEALSEGARERIQERVDKFHGDFVAMVARNRGMSKEAVDSTDAHTFMAQQAIENGLADEVGALDDAITAFEATISEGDETMADLTQADLDAAVASAVETASASARAEGAAAGATAERERITAILNHDNAKDRPKAALAAALDTDMSVEQAGKFLGNLNAEAAPQTGAGAPEGMLKAAMIGSQNPNVVAGNDEETEMSRAEKTLAMVGGTKAKG</sequence>
<dbReference type="EMBL" id="MDET01000014">
    <property type="protein sequence ID" value="OQM75590.1"/>
    <property type="molecule type" value="Genomic_DNA"/>
</dbReference>
<name>A0A1V8RQV6_9HYPH</name>
<keyword evidence="2" id="KW-0645">Protease</keyword>
<evidence type="ECO:0000256" key="3">
    <source>
        <dbReference type="ARBA" id="ARBA00022801"/>
    </source>
</evidence>
<evidence type="ECO:0000256" key="4">
    <source>
        <dbReference type="ARBA" id="ARBA00022825"/>
    </source>
</evidence>
<keyword evidence="3" id="KW-0378">Hydrolase</keyword>
<comment type="similarity">
    <text evidence="1">Belongs to the peptidase S49 family.</text>
</comment>
<keyword evidence="4" id="KW-0720">Serine protease</keyword>
<accession>A0A1V8RQV6</accession>
<evidence type="ECO:0000313" key="7">
    <source>
        <dbReference type="Proteomes" id="UP000191905"/>
    </source>
</evidence>
<dbReference type="STRING" id="1873176.BFN67_17615"/>
<dbReference type="InterPro" id="IPR033855">
    <property type="entry name" value="Protein_C"/>
</dbReference>